<feature type="domain" description="CHRD" evidence="2">
    <location>
        <begin position="104"/>
        <end position="254"/>
    </location>
</feature>
<dbReference type="Pfam" id="PF07452">
    <property type="entry name" value="CHRD"/>
    <property type="match status" value="1"/>
</dbReference>
<feature type="region of interest" description="Disordered" evidence="1">
    <location>
        <begin position="25"/>
        <end position="64"/>
    </location>
</feature>
<dbReference type="EMBL" id="JAQNDN010000011">
    <property type="protein sequence ID" value="MDC0670329.1"/>
    <property type="molecule type" value="Genomic_DNA"/>
</dbReference>
<dbReference type="PROSITE" id="PS51257">
    <property type="entry name" value="PROKAR_LIPOPROTEIN"/>
    <property type="match status" value="1"/>
</dbReference>
<proteinExistence type="predicted"/>
<reference evidence="3 4" key="1">
    <citation type="submission" date="2022-11" db="EMBL/GenBank/DDBJ databases">
        <title>Minimal conservation of predation-associated metabolite biosynthetic gene clusters underscores biosynthetic potential of Myxococcota including descriptions for ten novel species: Archangium lansinium sp. nov., Myxococcus landrumus sp. nov., Nannocystis bai.</title>
        <authorList>
            <person name="Ahearne A."/>
            <person name="Stevens C."/>
            <person name="Dowd S."/>
        </authorList>
    </citation>
    <scope>NUCLEOTIDE SEQUENCE [LARGE SCALE GENOMIC DNA]</scope>
    <source>
        <strain evidence="3 4">NCELM</strain>
    </source>
</reference>
<dbReference type="RefSeq" id="WP_272000154.1">
    <property type="nucleotide sequence ID" value="NZ_JAQNDN010000011.1"/>
</dbReference>
<feature type="compositionally biased region" description="Polar residues" evidence="1">
    <location>
        <begin position="89"/>
        <end position="105"/>
    </location>
</feature>
<accession>A0ABT5B883</accession>
<dbReference type="InterPro" id="IPR010895">
    <property type="entry name" value="CHRD"/>
</dbReference>
<feature type="compositionally biased region" description="Low complexity" evidence="1">
    <location>
        <begin position="28"/>
        <end position="52"/>
    </location>
</feature>
<evidence type="ECO:0000313" key="3">
    <source>
        <dbReference type="EMBL" id="MDC0670329.1"/>
    </source>
</evidence>
<sequence length="260" mass="27515">MLELRVSFFLCAVLLGGCDSRAEARTSAEPQPTPVAAATPTPVGTPVAAAPTTPAPASPALDPSRGAEIGAVYEAFMTPHQEGDEEENTPASTPKQFRSTTPSQSRAEREAAGHRGHGQLRFSNDFSRVFIDVKIEGIDPKTINMFHIHCGKPGILGPILVDFSHATDLQSNIADSTFSVEIRNEHLTKTVEHAHGLVGAFTTGCIIPSPSLGAIAPTKVSTVAGMAQLARDGELYFNLHTTGQTYFGDIRGQIHPAGAH</sequence>
<comment type="caution">
    <text evidence="3">The sequence shown here is derived from an EMBL/GenBank/DDBJ whole genome shotgun (WGS) entry which is preliminary data.</text>
</comment>
<protein>
    <submittedName>
        <fullName evidence="3">CHRD domain-containing protein</fullName>
    </submittedName>
</protein>
<organism evidence="3 4">
    <name type="scientific">Nannocystis radixulma</name>
    <dbReference type="NCBI Taxonomy" id="2995305"/>
    <lineage>
        <taxon>Bacteria</taxon>
        <taxon>Pseudomonadati</taxon>
        <taxon>Myxococcota</taxon>
        <taxon>Polyangia</taxon>
        <taxon>Nannocystales</taxon>
        <taxon>Nannocystaceae</taxon>
        <taxon>Nannocystis</taxon>
    </lineage>
</organism>
<evidence type="ECO:0000259" key="2">
    <source>
        <dbReference type="Pfam" id="PF07452"/>
    </source>
</evidence>
<evidence type="ECO:0000313" key="4">
    <source>
        <dbReference type="Proteomes" id="UP001217838"/>
    </source>
</evidence>
<feature type="region of interest" description="Disordered" evidence="1">
    <location>
        <begin position="81"/>
        <end position="119"/>
    </location>
</feature>
<name>A0ABT5B883_9BACT</name>
<gene>
    <name evidence="3" type="ORF">POL58_21420</name>
</gene>
<keyword evidence="4" id="KW-1185">Reference proteome</keyword>
<dbReference type="Proteomes" id="UP001217838">
    <property type="component" value="Unassembled WGS sequence"/>
</dbReference>
<evidence type="ECO:0000256" key="1">
    <source>
        <dbReference type="SAM" id="MobiDB-lite"/>
    </source>
</evidence>